<dbReference type="AlphaFoldDB" id="A0A4U3M1M5"/>
<dbReference type="InterPro" id="IPR012074">
    <property type="entry name" value="GAF_ANTAR"/>
</dbReference>
<dbReference type="SUPFAM" id="SSF55781">
    <property type="entry name" value="GAF domain-like"/>
    <property type="match status" value="1"/>
</dbReference>
<dbReference type="InterPro" id="IPR036388">
    <property type="entry name" value="WH-like_DNA-bd_sf"/>
</dbReference>
<dbReference type="OrthoDB" id="3683444at2"/>
<reference evidence="4 5" key="1">
    <citation type="submission" date="2019-04" db="EMBL/GenBank/DDBJ databases">
        <title>Kribbella sp. NEAU-THZ 27 nov., a novel actinomycete isolated from soil.</title>
        <authorList>
            <person name="Duan L."/>
        </authorList>
    </citation>
    <scope>NUCLEOTIDE SEQUENCE [LARGE SCALE GENOMIC DNA]</scope>
    <source>
        <strain evidence="5">NEAU-THZ27</strain>
    </source>
</reference>
<dbReference type="SMART" id="SM01012">
    <property type="entry name" value="ANTAR"/>
    <property type="match status" value="1"/>
</dbReference>
<evidence type="ECO:0000313" key="4">
    <source>
        <dbReference type="EMBL" id="TKK82220.1"/>
    </source>
</evidence>
<dbReference type="RefSeq" id="WP_137252916.1">
    <property type="nucleotide sequence ID" value="NZ_JBHSPQ010000004.1"/>
</dbReference>
<dbReference type="PIRSF" id="PIRSF036625">
    <property type="entry name" value="GAF_ANTAR"/>
    <property type="match status" value="1"/>
</dbReference>
<keyword evidence="2" id="KW-0804">Transcription</keyword>
<evidence type="ECO:0000256" key="1">
    <source>
        <dbReference type="ARBA" id="ARBA00023015"/>
    </source>
</evidence>
<sequence length="243" mass="26546">MTREQRLGRVFVELADSLVDDFDVIDLLHLLCDRSVELLQADAAGLILADQRGLLHVMASTTEEARLLELFVLQNDEGPCLDCYTSGQQVANVDLDEVGQRWPSFYAAATAAGYRSTHALPLRLRGQTIGAINLFCERRSTLSEEDLDLGQALCDIATVALLQERAIRSSEVLAEQLQGALNSRIGIEQAKGVLAARADIPLDVAYALMRDYARQNHLRLSSVATDVTTGAILPADLQPTKKS</sequence>
<evidence type="ECO:0000256" key="2">
    <source>
        <dbReference type="ARBA" id="ARBA00023163"/>
    </source>
</evidence>
<keyword evidence="1" id="KW-0805">Transcription regulation</keyword>
<dbReference type="Gene3D" id="1.10.10.10">
    <property type="entry name" value="Winged helix-like DNA-binding domain superfamily/Winged helix DNA-binding domain"/>
    <property type="match status" value="1"/>
</dbReference>
<accession>A0A4U3M1M5</accession>
<protein>
    <submittedName>
        <fullName evidence="4">GAF and ANTAR domain-containing protein</fullName>
    </submittedName>
</protein>
<evidence type="ECO:0000313" key="5">
    <source>
        <dbReference type="Proteomes" id="UP000305836"/>
    </source>
</evidence>
<dbReference type="EMBL" id="SZPZ01000001">
    <property type="protein sequence ID" value="TKK82220.1"/>
    <property type="molecule type" value="Genomic_DNA"/>
</dbReference>
<dbReference type="InterPro" id="IPR029016">
    <property type="entry name" value="GAF-like_dom_sf"/>
</dbReference>
<dbReference type="InterPro" id="IPR005561">
    <property type="entry name" value="ANTAR"/>
</dbReference>
<feature type="domain" description="ANTAR" evidence="3">
    <location>
        <begin position="167"/>
        <end position="228"/>
    </location>
</feature>
<dbReference type="PROSITE" id="PS50921">
    <property type="entry name" value="ANTAR"/>
    <property type="match status" value="1"/>
</dbReference>
<keyword evidence="5" id="KW-1185">Reference proteome</keyword>
<name>A0A4U3M1M5_9ACTN</name>
<dbReference type="InterPro" id="IPR003018">
    <property type="entry name" value="GAF"/>
</dbReference>
<dbReference type="Proteomes" id="UP000305836">
    <property type="component" value="Unassembled WGS sequence"/>
</dbReference>
<dbReference type="Gene3D" id="3.30.450.40">
    <property type="match status" value="1"/>
</dbReference>
<dbReference type="Pfam" id="PF03861">
    <property type="entry name" value="ANTAR"/>
    <property type="match status" value="1"/>
</dbReference>
<dbReference type="Pfam" id="PF13185">
    <property type="entry name" value="GAF_2"/>
    <property type="match status" value="1"/>
</dbReference>
<gene>
    <name evidence="4" type="ORF">FDA38_05265</name>
</gene>
<proteinExistence type="predicted"/>
<dbReference type="GO" id="GO:0003723">
    <property type="term" value="F:RNA binding"/>
    <property type="evidence" value="ECO:0007669"/>
    <property type="project" value="InterPro"/>
</dbReference>
<comment type="caution">
    <text evidence="4">The sequence shown here is derived from an EMBL/GenBank/DDBJ whole genome shotgun (WGS) entry which is preliminary data.</text>
</comment>
<evidence type="ECO:0000259" key="3">
    <source>
        <dbReference type="PROSITE" id="PS50921"/>
    </source>
</evidence>
<organism evidence="4 5">
    <name type="scientific">Kribbella jiaozuonensis</name>
    <dbReference type="NCBI Taxonomy" id="2575441"/>
    <lineage>
        <taxon>Bacteria</taxon>
        <taxon>Bacillati</taxon>
        <taxon>Actinomycetota</taxon>
        <taxon>Actinomycetes</taxon>
        <taxon>Propionibacteriales</taxon>
        <taxon>Kribbellaceae</taxon>
        <taxon>Kribbella</taxon>
    </lineage>
</organism>